<organism evidence="3 4">
    <name type="scientific">Leptospira weilii serovar Topaz str. LT2116</name>
    <dbReference type="NCBI Taxonomy" id="1088540"/>
    <lineage>
        <taxon>Bacteria</taxon>
        <taxon>Pseudomonadati</taxon>
        <taxon>Spirochaetota</taxon>
        <taxon>Spirochaetia</taxon>
        <taxon>Leptospirales</taxon>
        <taxon>Leptospiraceae</taxon>
        <taxon>Leptospira</taxon>
    </lineage>
</organism>
<comment type="caution">
    <text evidence="3">The sequence shown here is derived from an EMBL/GenBank/DDBJ whole genome shotgun (WGS) entry which is preliminary data.</text>
</comment>
<dbReference type="Proteomes" id="UP000011770">
    <property type="component" value="Unassembled WGS sequence"/>
</dbReference>
<keyword evidence="2" id="KW-0472">Membrane</keyword>
<evidence type="ECO:0000313" key="3">
    <source>
        <dbReference type="EMBL" id="EMF80063.1"/>
    </source>
</evidence>
<gene>
    <name evidence="3" type="ORF">LEP1GSC188_4876</name>
</gene>
<feature type="region of interest" description="Disordered" evidence="1">
    <location>
        <begin position="76"/>
        <end position="116"/>
    </location>
</feature>
<protein>
    <submittedName>
        <fullName evidence="3">Uncharacterized protein</fullName>
    </submittedName>
</protein>
<evidence type="ECO:0000256" key="2">
    <source>
        <dbReference type="SAM" id="Phobius"/>
    </source>
</evidence>
<dbReference type="AlphaFoldDB" id="M3EG97"/>
<feature type="compositionally biased region" description="Pro residues" evidence="1">
    <location>
        <begin position="81"/>
        <end position="91"/>
    </location>
</feature>
<accession>M3EG97</accession>
<feature type="transmembrane region" description="Helical" evidence="2">
    <location>
        <begin position="121"/>
        <end position="139"/>
    </location>
</feature>
<reference evidence="3 4" key="1">
    <citation type="submission" date="2013-01" db="EMBL/GenBank/DDBJ databases">
        <authorList>
            <person name="Harkins D.M."/>
            <person name="Durkin A.S."/>
            <person name="Brinkac L.M."/>
            <person name="Haft D.H."/>
            <person name="Selengut J.D."/>
            <person name="Sanka R."/>
            <person name="DePew J."/>
            <person name="Purushe J."/>
            <person name="Tulsiani S.M."/>
            <person name="Graham G.C."/>
            <person name="Burns M.-A."/>
            <person name="Dohnt M.F."/>
            <person name="Smythe L.D."/>
            <person name="McKay D.B."/>
            <person name="Craig S.B."/>
            <person name="Vinetz J.M."/>
            <person name="Sutton G.G."/>
            <person name="Nierman W.C."/>
            <person name="Fouts D.E."/>
        </authorList>
    </citation>
    <scope>NUCLEOTIDE SEQUENCE [LARGE SCALE GENOMIC DNA]</scope>
    <source>
        <strain evidence="3 4">LT2116</strain>
    </source>
</reference>
<keyword evidence="2" id="KW-1133">Transmembrane helix</keyword>
<keyword evidence="2" id="KW-0812">Transmembrane</keyword>
<evidence type="ECO:0000313" key="4">
    <source>
        <dbReference type="Proteomes" id="UP000011770"/>
    </source>
</evidence>
<proteinExistence type="predicted"/>
<sequence length="145" mass="15581">MAQRYYLYYKQTGSGNLVVGKPSGYSNFMHNPDAKRMSFILPENQGKAQEAIGKFVQDFQRLNAGRFAIASAVTQVVSQPTPGPGPTPKPPVGGTDPKPPSTTITNSGKIEPEKKDENNNAVIIVIAIALGLVFGPKLLKGKRGR</sequence>
<evidence type="ECO:0000256" key="1">
    <source>
        <dbReference type="SAM" id="MobiDB-lite"/>
    </source>
</evidence>
<name>M3EG97_9LEPT</name>
<dbReference type="EMBL" id="AHOR02000065">
    <property type="protein sequence ID" value="EMF80063.1"/>
    <property type="molecule type" value="Genomic_DNA"/>
</dbReference>